<feature type="domain" description="Resolvase/invertase-type recombinase catalytic" evidence="3">
    <location>
        <begin position="4"/>
        <end position="167"/>
    </location>
</feature>
<dbReference type="InterPro" id="IPR036162">
    <property type="entry name" value="Resolvase-like_N_sf"/>
</dbReference>
<dbReference type="InterPro" id="IPR006119">
    <property type="entry name" value="Resolv_N"/>
</dbReference>
<dbReference type="GO" id="GO:0003677">
    <property type="term" value="F:DNA binding"/>
    <property type="evidence" value="ECO:0007669"/>
    <property type="project" value="UniProtKB-KW"/>
</dbReference>
<reference evidence="4 5" key="1">
    <citation type="submission" date="2019-06" db="EMBL/GenBank/DDBJ databases">
        <title>Draft genome sequences of 15 bacterial species constituting the stable defined intestinal microbiota of the GM15 gnotobiotic mouse model.</title>
        <authorList>
            <person name="Elie C."/>
            <person name="Mathieu A."/>
            <person name="Saliou A."/>
            <person name="Darnaud M."/>
            <person name="Leulier F."/>
            <person name="Tamellini A."/>
        </authorList>
    </citation>
    <scope>NUCLEOTIDE SEQUENCE [LARGE SCALE GENOMIC DNA]</scope>
    <source>
        <strain evidence="4 5">JM4-15</strain>
    </source>
</reference>
<evidence type="ECO:0000256" key="2">
    <source>
        <dbReference type="ARBA" id="ARBA00023172"/>
    </source>
</evidence>
<evidence type="ECO:0000313" key="5">
    <source>
        <dbReference type="Proteomes" id="UP000462501"/>
    </source>
</evidence>
<keyword evidence="1" id="KW-0238">DNA-binding</keyword>
<dbReference type="CDD" id="cd03768">
    <property type="entry name" value="SR_ResInv"/>
    <property type="match status" value="1"/>
</dbReference>
<dbReference type="SMART" id="SM00857">
    <property type="entry name" value="Resolvase"/>
    <property type="match status" value="1"/>
</dbReference>
<evidence type="ECO:0000313" key="4">
    <source>
        <dbReference type="EMBL" id="NDO37738.1"/>
    </source>
</evidence>
<dbReference type="AlphaFoldDB" id="A0A845SSA8"/>
<dbReference type="Proteomes" id="UP000462501">
    <property type="component" value="Unassembled WGS sequence"/>
</dbReference>
<dbReference type="PROSITE" id="PS51736">
    <property type="entry name" value="RECOMBINASES_3"/>
    <property type="match status" value="1"/>
</dbReference>
<organism evidence="4 5">
    <name type="scientific">Anaerotruncus colihominis</name>
    <dbReference type="NCBI Taxonomy" id="169435"/>
    <lineage>
        <taxon>Bacteria</taxon>
        <taxon>Bacillati</taxon>
        <taxon>Bacillota</taxon>
        <taxon>Clostridia</taxon>
        <taxon>Eubacteriales</taxon>
        <taxon>Oscillospiraceae</taxon>
        <taxon>Anaerotruncus</taxon>
    </lineage>
</organism>
<name>A0A845SSA8_9FIRM</name>
<dbReference type="RefSeq" id="WP_162220312.1">
    <property type="nucleotide sequence ID" value="NZ_VIQT01000002.1"/>
</dbReference>
<dbReference type="Gene3D" id="3.40.50.1390">
    <property type="entry name" value="Resolvase, N-terminal catalytic domain"/>
    <property type="match status" value="1"/>
</dbReference>
<keyword evidence="2" id="KW-0233">DNA recombination</keyword>
<accession>A0A845SSA8</accession>
<dbReference type="PANTHER" id="PTHR30461:SF2">
    <property type="entry name" value="SERINE RECOMBINASE PINE-RELATED"/>
    <property type="match status" value="1"/>
</dbReference>
<gene>
    <name evidence="4" type="ORF">FMM72_00495</name>
</gene>
<dbReference type="Pfam" id="PF00239">
    <property type="entry name" value="Resolvase"/>
    <property type="match status" value="1"/>
</dbReference>
<proteinExistence type="predicted"/>
<dbReference type="SUPFAM" id="SSF53041">
    <property type="entry name" value="Resolvase-like"/>
    <property type="match status" value="1"/>
</dbReference>
<protein>
    <submittedName>
        <fullName evidence="4">Recombinase family protein</fullName>
    </submittedName>
</protein>
<evidence type="ECO:0000259" key="3">
    <source>
        <dbReference type="PROSITE" id="PS51736"/>
    </source>
</evidence>
<comment type="caution">
    <text evidence="4">The sequence shown here is derived from an EMBL/GenBank/DDBJ whole genome shotgun (WGS) entry which is preliminary data.</text>
</comment>
<dbReference type="PANTHER" id="PTHR30461">
    <property type="entry name" value="DNA-INVERTASE FROM LAMBDOID PROPHAGE"/>
    <property type="match status" value="1"/>
</dbReference>
<evidence type="ECO:0000256" key="1">
    <source>
        <dbReference type="ARBA" id="ARBA00023125"/>
    </source>
</evidence>
<dbReference type="EMBL" id="VIQT01000002">
    <property type="protein sequence ID" value="NDO37738.1"/>
    <property type="molecule type" value="Genomic_DNA"/>
</dbReference>
<sequence>MAVSRYGYVRISTRKQSIERQIRNIKAKYPEAVIVQETYTGTTIDRKEWSKLFSRVKEGDSIIFDSVSRMSRNAEEGFRTYEELFRRNVTLEFLKEPHINTSVYRNALENAIPMTGTTVDYILEGINKYLMALAKEQIRLAFEQAEKEVTDLHQRTKEGIETARLNGKQIGQRQGIVLITKKSRDAKEVIKKHSKDFCGTLNDIEVMKLTGLSRNTYYKYKRELKEGMVADDEAAGQEVLPDESL</sequence>
<dbReference type="InterPro" id="IPR050639">
    <property type="entry name" value="SSR_resolvase"/>
</dbReference>
<dbReference type="GO" id="GO:0000150">
    <property type="term" value="F:DNA strand exchange activity"/>
    <property type="evidence" value="ECO:0007669"/>
    <property type="project" value="InterPro"/>
</dbReference>